<name>A0A9W8DU59_9FUNG</name>
<proteinExistence type="inferred from homology"/>
<evidence type="ECO:0008006" key="9">
    <source>
        <dbReference type="Google" id="ProtNLM"/>
    </source>
</evidence>
<comment type="subcellular location">
    <subcellularLocation>
        <location evidence="2">Cytoplasm</location>
    </subcellularLocation>
    <subcellularLocation>
        <location evidence="1">Nucleus</location>
    </subcellularLocation>
</comment>
<keyword evidence="8" id="KW-1185">Reference proteome</keyword>
<keyword evidence="6" id="KW-0539">Nucleus</keyword>
<dbReference type="FunFam" id="3.30.310.50:FF:000005">
    <property type="entry name" value="L antigen family member 3"/>
    <property type="match status" value="1"/>
</dbReference>
<evidence type="ECO:0000256" key="6">
    <source>
        <dbReference type="ARBA" id="ARBA00023242"/>
    </source>
</evidence>
<dbReference type="EMBL" id="JANBPU010000037">
    <property type="protein sequence ID" value="KAJ1918835.1"/>
    <property type="molecule type" value="Genomic_DNA"/>
</dbReference>
<dbReference type="GO" id="GO:0008033">
    <property type="term" value="P:tRNA processing"/>
    <property type="evidence" value="ECO:0007669"/>
    <property type="project" value="UniProtKB-KW"/>
</dbReference>
<reference evidence="7" key="1">
    <citation type="submission" date="2022-07" db="EMBL/GenBank/DDBJ databases">
        <title>Phylogenomic reconstructions and comparative analyses of Kickxellomycotina fungi.</title>
        <authorList>
            <person name="Reynolds N.K."/>
            <person name="Stajich J.E."/>
            <person name="Barry K."/>
            <person name="Grigoriev I.V."/>
            <person name="Crous P."/>
            <person name="Smith M.E."/>
        </authorList>
    </citation>
    <scope>NUCLEOTIDE SEQUENCE</scope>
    <source>
        <strain evidence="7">NBRC 100468</strain>
    </source>
</reference>
<keyword evidence="5" id="KW-0819">tRNA processing</keyword>
<accession>A0A9W8DU59</accession>
<dbReference type="GO" id="GO:0000408">
    <property type="term" value="C:EKC/KEOPS complex"/>
    <property type="evidence" value="ECO:0007669"/>
    <property type="project" value="TreeGrafter"/>
</dbReference>
<dbReference type="OrthoDB" id="10025739at2759"/>
<protein>
    <recommendedName>
        <fullName evidence="9">Transcription factor Pcc1</fullName>
    </recommendedName>
</protein>
<comment type="similarity">
    <text evidence="3">Belongs to the CTAG/PCC1 family.</text>
</comment>
<comment type="caution">
    <text evidence="7">The sequence shown here is derived from an EMBL/GenBank/DDBJ whole genome shotgun (WGS) entry which is preliminary data.</text>
</comment>
<dbReference type="GO" id="GO:0070525">
    <property type="term" value="P:tRNA threonylcarbamoyladenosine metabolic process"/>
    <property type="evidence" value="ECO:0007669"/>
    <property type="project" value="TreeGrafter"/>
</dbReference>
<dbReference type="PANTHER" id="PTHR31283">
    <property type="entry name" value="EKC/KEOPS COMPLEX SUBUNIT PCC1 FAMILY MEMBER"/>
    <property type="match status" value="1"/>
</dbReference>
<dbReference type="Pfam" id="PF09341">
    <property type="entry name" value="Pcc1"/>
    <property type="match status" value="1"/>
</dbReference>
<evidence type="ECO:0000313" key="8">
    <source>
        <dbReference type="Proteomes" id="UP001150538"/>
    </source>
</evidence>
<dbReference type="Gene3D" id="3.30.310.50">
    <property type="entry name" value="Alpha-D-phosphohexomutase, C-terminal domain"/>
    <property type="match status" value="1"/>
</dbReference>
<evidence type="ECO:0000256" key="5">
    <source>
        <dbReference type="ARBA" id="ARBA00022694"/>
    </source>
</evidence>
<dbReference type="GO" id="GO:0005737">
    <property type="term" value="C:cytoplasm"/>
    <property type="evidence" value="ECO:0007669"/>
    <property type="project" value="UniProtKB-SubCell"/>
</dbReference>
<evidence type="ECO:0000313" key="7">
    <source>
        <dbReference type="EMBL" id="KAJ1918835.1"/>
    </source>
</evidence>
<dbReference type="PANTHER" id="PTHR31283:SF5">
    <property type="entry name" value="EKC_KEOPS COMPLEX SUBUNIT LAGE3"/>
    <property type="match status" value="1"/>
</dbReference>
<sequence>MHSSSESECSDSDQQLSATHYDAKLPYTSDICLPFNSEKLASIAKNSIDADPEINPDRVHRYLSVENGDLIVNFECDSLKTLRVSINAFMDMVILVTQTMIHLDD</sequence>
<evidence type="ECO:0000256" key="2">
    <source>
        <dbReference type="ARBA" id="ARBA00004496"/>
    </source>
</evidence>
<evidence type="ECO:0000256" key="1">
    <source>
        <dbReference type="ARBA" id="ARBA00004123"/>
    </source>
</evidence>
<dbReference type="Proteomes" id="UP001150538">
    <property type="component" value="Unassembled WGS sequence"/>
</dbReference>
<organism evidence="7 8">
    <name type="scientific">Mycoemilia scoparia</name>
    <dbReference type="NCBI Taxonomy" id="417184"/>
    <lineage>
        <taxon>Eukaryota</taxon>
        <taxon>Fungi</taxon>
        <taxon>Fungi incertae sedis</taxon>
        <taxon>Zoopagomycota</taxon>
        <taxon>Kickxellomycotina</taxon>
        <taxon>Kickxellomycetes</taxon>
        <taxon>Kickxellales</taxon>
        <taxon>Kickxellaceae</taxon>
        <taxon>Mycoemilia</taxon>
    </lineage>
</organism>
<dbReference type="AlphaFoldDB" id="A0A9W8DU59"/>
<evidence type="ECO:0000256" key="3">
    <source>
        <dbReference type="ARBA" id="ARBA00007073"/>
    </source>
</evidence>
<evidence type="ECO:0000256" key="4">
    <source>
        <dbReference type="ARBA" id="ARBA00022490"/>
    </source>
</evidence>
<keyword evidence="4" id="KW-0963">Cytoplasm</keyword>
<dbReference type="GO" id="GO:0005634">
    <property type="term" value="C:nucleus"/>
    <property type="evidence" value="ECO:0007669"/>
    <property type="project" value="UniProtKB-SubCell"/>
</dbReference>
<dbReference type="InterPro" id="IPR015419">
    <property type="entry name" value="CTAG/Pcc1"/>
</dbReference>
<gene>
    <name evidence="7" type="ORF">H4219_002374</name>
</gene>